<evidence type="ECO:0000313" key="4">
    <source>
        <dbReference type="EMBL" id="KAA5404987.1"/>
    </source>
</evidence>
<reference evidence="2" key="2">
    <citation type="submission" date="2022-01" db="EMBL/GenBank/DDBJ databases">
        <title>Novel bile acid biosynthetic pathways are enriched in the microbiome of centenarians.</title>
        <authorList>
            <person name="Sato Y."/>
            <person name="Atarashi K."/>
            <person name="Plichta R.D."/>
            <person name="Arai Y."/>
            <person name="Sasajima S."/>
            <person name="Kearney M.S."/>
            <person name="Suda W."/>
            <person name="Takeshita K."/>
            <person name="Sasaki T."/>
            <person name="Okamoto S."/>
            <person name="Skelly N.A."/>
            <person name="Okamura Y."/>
            <person name="Vlamakis H."/>
            <person name="Li Y."/>
            <person name="Tanoue T."/>
            <person name="Takei H."/>
            <person name="Nittono H."/>
            <person name="Narushima S."/>
            <person name="Irie J."/>
            <person name="Itoh H."/>
            <person name="Moriya K."/>
            <person name="Sugiura Y."/>
            <person name="Suematsu M."/>
            <person name="Moritoki N."/>
            <person name="Shibata S."/>
            <person name="Littman R.D."/>
            <person name="Fischbach A.M."/>
            <person name="Uwamino Y."/>
            <person name="Inoue T."/>
            <person name="Honda A."/>
            <person name="Hattori M."/>
            <person name="Murai T."/>
            <person name="Xavier J.R."/>
            <person name="Hirose N."/>
            <person name="Honda K."/>
        </authorList>
    </citation>
    <scope>NUCLEOTIDE SEQUENCE</scope>
    <source>
        <strain evidence="2">CE91-St7</strain>
    </source>
</reference>
<dbReference type="PANTHER" id="PTHR34825">
    <property type="entry name" value="CONSERVED PROTEIN, WITH A WEAK D-GALACTARATE DEHYDRATASE/ALTRONATE HYDROLASE DOMAIN"/>
    <property type="match status" value="1"/>
</dbReference>
<reference evidence="5" key="3">
    <citation type="submission" date="2023-10" db="EMBL/GenBank/DDBJ databases">
        <title>Genome of Potential pathogenic bacteria in Crohn's disease.</title>
        <authorList>
            <person name="Rodriguez-Palacios A."/>
        </authorList>
    </citation>
    <scope>NUCLEOTIDE SEQUENCE</scope>
    <source>
        <strain evidence="5">CavFT-hAR62</strain>
    </source>
</reference>
<evidence type="ECO:0000313" key="6">
    <source>
        <dbReference type="Proteomes" id="UP000441162"/>
    </source>
</evidence>
<dbReference type="PANTHER" id="PTHR34825:SF2">
    <property type="entry name" value="AAA-ATPASE-LIKE DOMAIN-CONTAINING PROTEIN"/>
    <property type="match status" value="1"/>
</dbReference>
<dbReference type="Proteomes" id="UP001181086">
    <property type="component" value="Unassembled WGS sequence"/>
</dbReference>
<evidence type="ECO:0000313" key="3">
    <source>
        <dbReference type="EMBL" id="KAA5400801.1"/>
    </source>
</evidence>
<dbReference type="KEGG" id="bdo:EL88_04450"/>
<dbReference type="EMBL" id="BQOB01000001">
    <property type="protein sequence ID" value="GKH81684.1"/>
    <property type="molecule type" value="Genomic_DNA"/>
</dbReference>
<name>A0A4R4I5Q4_9BACT</name>
<evidence type="ECO:0000313" key="7">
    <source>
        <dbReference type="Proteomes" id="UP000481616"/>
    </source>
</evidence>
<dbReference type="InterPro" id="IPR018631">
    <property type="entry name" value="AAA-ATPase-like_dom"/>
</dbReference>
<dbReference type="InterPro" id="IPR012547">
    <property type="entry name" value="PDDEXK_9"/>
</dbReference>
<dbReference type="Pfam" id="PF08011">
    <property type="entry name" value="PDDEXK_9"/>
    <property type="match status" value="1"/>
</dbReference>
<dbReference type="GO" id="GO:0005524">
    <property type="term" value="F:ATP binding"/>
    <property type="evidence" value="ECO:0007669"/>
    <property type="project" value="UniProtKB-KW"/>
</dbReference>
<dbReference type="Proteomes" id="UP000441162">
    <property type="component" value="Unassembled WGS sequence"/>
</dbReference>
<dbReference type="Proteomes" id="UP000481616">
    <property type="component" value="Unassembled WGS sequence"/>
</dbReference>
<protein>
    <submittedName>
        <fullName evidence="4">ATP-binding protein</fullName>
    </submittedName>
    <submittedName>
        <fullName evidence="2">ATPase AAA</fullName>
    </submittedName>
</protein>
<proteinExistence type="predicted"/>
<evidence type="ECO:0000313" key="2">
    <source>
        <dbReference type="EMBL" id="GKH81684.1"/>
    </source>
</evidence>
<comment type="caution">
    <text evidence="4">The sequence shown here is derived from an EMBL/GenBank/DDBJ whole genome shotgun (WGS) entry which is preliminary data.</text>
</comment>
<feature type="domain" description="AAA-ATPase-like" evidence="1">
    <location>
        <begin position="8"/>
        <end position="223"/>
    </location>
</feature>
<evidence type="ECO:0000259" key="1">
    <source>
        <dbReference type="Pfam" id="PF09820"/>
    </source>
</evidence>
<keyword evidence="4" id="KW-0067">ATP-binding</keyword>
<dbReference type="Proteomes" id="UP001055104">
    <property type="component" value="Unassembled WGS sequence"/>
</dbReference>
<dbReference type="AlphaFoldDB" id="A0A4R4I5Q4"/>
<accession>A0A4R4I5Q4</accession>
<dbReference type="Pfam" id="PF09820">
    <property type="entry name" value="AAA-ATPase_like"/>
    <property type="match status" value="1"/>
</dbReference>
<sequence length="574" mass="67747">MEEIKQVPYGVSDFVTVRERNLYYVDKTMYLSLLEQQPDNLFYIRPRRFGKSLFISMLQAYYDKAMTDRFDSLFGGLWVHEHPTSLRGRYQMLYLDFSRVGGDIEQLSARFNDYCSLMLDDFMHTYRDDYPEETVKAFFETRQMADKLDLIRNSAVRLRIPLYLIIDEYDNFTNIVLNEKGEEVYHAITHASGFYRDVFKKFKGMFERIFMTGVSPVTLDDLTSGFNIGWHLSMNPKFDKMLGFSTEDVRAMLLYYKEVGMLPAESYVEAMLTEMKPWYDNYCFAKECLKQEARVFNCDMVLYYIRQYMDSGHSPERMVDPNTKTDYNKLKKLLQLDRLDGDRRGVIRRIVEEGQIITEVEESFPAKDLTNPNIFPSLLFYYGMLTIKGTYGSQLILCIPNNNVRKQYYEYLLEGYNEYSGIRISSLLTLFTRMSFDGQWREALQYIADAYKNLSSVRDSIEGERSIQGFFMAYLSLNDYYITAPELELSHGYCDFFLLPNLTHYQSKHSYIVELKYLPKKDFEAKAAEQWQQAVEQIDSYARAPRVEALRQGTQMHKIVMQFSGWDLMRMEEV</sequence>
<dbReference type="EMBL" id="VVZA01000008">
    <property type="protein sequence ID" value="KAA5404987.1"/>
    <property type="molecule type" value="Genomic_DNA"/>
</dbReference>
<evidence type="ECO:0000313" key="5">
    <source>
        <dbReference type="EMBL" id="MDU0271131.1"/>
    </source>
</evidence>
<dbReference type="EMBL" id="JAWDEV010000010">
    <property type="protein sequence ID" value="MDU0271131.1"/>
    <property type="molecule type" value="Genomic_DNA"/>
</dbReference>
<keyword evidence="4" id="KW-0547">Nucleotide-binding</keyword>
<organism evidence="4 6">
    <name type="scientific">Phocaeicola dorei</name>
    <dbReference type="NCBI Taxonomy" id="357276"/>
    <lineage>
        <taxon>Bacteria</taxon>
        <taxon>Pseudomonadati</taxon>
        <taxon>Bacteroidota</taxon>
        <taxon>Bacteroidia</taxon>
        <taxon>Bacteroidales</taxon>
        <taxon>Bacteroidaceae</taxon>
        <taxon>Phocaeicola</taxon>
    </lineage>
</organism>
<gene>
    <name evidence="2" type="ORF">CE91St7_25680</name>
    <name evidence="4" type="ORF">F2Y51_10915</name>
    <name evidence="3" type="ORF">F2Y58_01110</name>
    <name evidence="5" type="ORF">RVH45_14815</name>
</gene>
<dbReference type="EMBL" id="VVYY01000001">
    <property type="protein sequence ID" value="KAA5400801.1"/>
    <property type="molecule type" value="Genomic_DNA"/>
</dbReference>
<reference evidence="6 7" key="1">
    <citation type="journal article" date="2019" name="Nat. Med.">
        <title>A library of human gut bacterial isolates paired with longitudinal multiomics data enables mechanistic microbiome research.</title>
        <authorList>
            <person name="Poyet M."/>
            <person name="Groussin M."/>
            <person name="Gibbons S.M."/>
            <person name="Avila-Pacheco J."/>
            <person name="Jiang X."/>
            <person name="Kearney S.M."/>
            <person name="Perrotta A.R."/>
            <person name="Berdy B."/>
            <person name="Zhao S."/>
            <person name="Lieberman T.D."/>
            <person name="Swanson P.K."/>
            <person name="Smith M."/>
            <person name="Roesemann S."/>
            <person name="Alexander J.E."/>
            <person name="Rich S.A."/>
            <person name="Livny J."/>
            <person name="Vlamakis H."/>
            <person name="Clish C."/>
            <person name="Bullock K."/>
            <person name="Deik A."/>
            <person name="Scott J."/>
            <person name="Pierce K.A."/>
            <person name="Xavier R.J."/>
            <person name="Alm E.J."/>
        </authorList>
    </citation>
    <scope>NUCLEOTIDE SEQUENCE [LARGE SCALE GENOMIC DNA]</scope>
    <source>
        <strain evidence="3 7">BIOML-A1</strain>
        <strain evidence="4 6">BIOML-A4</strain>
    </source>
</reference>
<dbReference type="RefSeq" id="WP_038608921.1">
    <property type="nucleotide sequence ID" value="NZ_BAABYF010000001.1"/>
</dbReference>